<name>A0A2G1MF11_9RHOB</name>
<keyword evidence="3" id="KW-1185">Reference proteome</keyword>
<dbReference type="AlphaFoldDB" id="A0A2G1MF11"/>
<gene>
    <name evidence="2" type="ORF">CJ301_11430</name>
</gene>
<evidence type="ECO:0000313" key="2">
    <source>
        <dbReference type="EMBL" id="PHP27329.1"/>
    </source>
</evidence>
<accession>A0A2G1MF11</accession>
<organism evidence="2 3">
    <name type="scientific">Limimaricola cinnabarinus</name>
    <dbReference type="NCBI Taxonomy" id="1125964"/>
    <lineage>
        <taxon>Bacteria</taxon>
        <taxon>Pseudomonadati</taxon>
        <taxon>Pseudomonadota</taxon>
        <taxon>Alphaproteobacteria</taxon>
        <taxon>Rhodobacterales</taxon>
        <taxon>Paracoccaceae</taxon>
        <taxon>Limimaricola</taxon>
    </lineage>
</organism>
<proteinExistence type="predicted"/>
<dbReference type="Proteomes" id="UP000221860">
    <property type="component" value="Unassembled WGS sequence"/>
</dbReference>
<comment type="caution">
    <text evidence="2">The sequence shown here is derived from an EMBL/GenBank/DDBJ whole genome shotgun (WGS) entry which is preliminary data.</text>
</comment>
<dbReference type="OrthoDB" id="7871100at2"/>
<keyword evidence="1" id="KW-0175">Coiled coil</keyword>
<sequence>MMTDITELESRLSAALDRIGQGLDRLESAGPRTAQDEGLGAELDAQQQANAELEERLKALREEQDTRLAAFEARIEAQNAQMADLDGQLQALRRSNAELREVAGELREAMEAELADPALIDRAMAAELDALRAERDAEVAELGAVLSELKPLVEERK</sequence>
<evidence type="ECO:0008006" key="4">
    <source>
        <dbReference type="Google" id="ProtNLM"/>
    </source>
</evidence>
<evidence type="ECO:0000256" key="1">
    <source>
        <dbReference type="SAM" id="Coils"/>
    </source>
</evidence>
<evidence type="ECO:0000313" key="3">
    <source>
        <dbReference type="Proteomes" id="UP000221860"/>
    </source>
</evidence>
<reference evidence="2 3" key="1">
    <citation type="submission" date="2017-08" db="EMBL/GenBank/DDBJ databases">
        <title>Draft Genome Sequence of Loktanella cinnabarina Strain XM1, Isolated from Coastal Surface Water.</title>
        <authorList>
            <person name="Ma R."/>
            <person name="Wang J."/>
            <person name="Wang Q."/>
            <person name="Ma Z."/>
            <person name="Li J."/>
            <person name="Chen L."/>
        </authorList>
    </citation>
    <scope>NUCLEOTIDE SEQUENCE [LARGE SCALE GENOMIC DNA]</scope>
    <source>
        <strain evidence="2 3">XM1</strain>
    </source>
</reference>
<feature type="coiled-coil region" evidence="1">
    <location>
        <begin position="36"/>
        <end position="112"/>
    </location>
</feature>
<protein>
    <recommendedName>
        <fullName evidence="4">Colicin transporter</fullName>
    </recommendedName>
</protein>
<dbReference type="EMBL" id="NQWH01000016">
    <property type="protein sequence ID" value="PHP27329.1"/>
    <property type="molecule type" value="Genomic_DNA"/>
</dbReference>